<reference evidence="2 3" key="1">
    <citation type="submission" date="2020-07" db="EMBL/GenBank/DDBJ databases">
        <title>Sequencing the genomes of 1000 actinobacteria strains.</title>
        <authorList>
            <person name="Klenk H.-P."/>
        </authorList>
    </citation>
    <scope>NUCLEOTIDE SEQUENCE [LARGE SCALE GENOMIC DNA]</scope>
    <source>
        <strain evidence="2 3">DSM 24662</strain>
    </source>
</reference>
<accession>A0A7Y9GQF3</accession>
<keyword evidence="3" id="KW-1185">Reference proteome</keyword>
<proteinExistence type="predicted"/>
<dbReference type="PANTHER" id="PTHR43798">
    <property type="entry name" value="MONOACYLGLYCEROL LIPASE"/>
    <property type="match status" value="1"/>
</dbReference>
<evidence type="ECO:0000259" key="1">
    <source>
        <dbReference type="Pfam" id="PF00561"/>
    </source>
</evidence>
<dbReference type="GO" id="GO:0003824">
    <property type="term" value="F:catalytic activity"/>
    <property type="evidence" value="ECO:0007669"/>
    <property type="project" value="UniProtKB-ARBA"/>
</dbReference>
<evidence type="ECO:0000313" key="2">
    <source>
        <dbReference type="EMBL" id="NYE19655.1"/>
    </source>
</evidence>
<dbReference type="InterPro" id="IPR029058">
    <property type="entry name" value="AB_hydrolase_fold"/>
</dbReference>
<dbReference type="AlphaFoldDB" id="A0A7Y9GQF3"/>
<sequence>MTDYTSIWMMLAEQEFTQSWRDIDGVRTRIVTAGDPAAQPVVLLHGTGGHWETFAPTLGALSDRYFCIAFDMVGNGFTDKPDTPYEIPVYMEHVRGVMAAHGVSHAHFVGMSLGAWVASSIAVFHPELVDKLVLMSPAGLIATQENMARIRAERTRAVENPDWDSIKAMFDNLIADESRRLPDLIGLRQAIYRRADTYATIDHLLALQDAETRQRNLLAPDQWRQIQAPTMVVASGKDHGEYQSTAHQVAALIPDSTVFGMPGVRHWPHFEDPELFNPALVEFLGGDR</sequence>
<organism evidence="2 3">
    <name type="scientific">Microbacterium immunditiarum</name>
    <dbReference type="NCBI Taxonomy" id="337480"/>
    <lineage>
        <taxon>Bacteria</taxon>
        <taxon>Bacillati</taxon>
        <taxon>Actinomycetota</taxon>
        <taxon>Actinomycetes</taxon>
        <taxon>Micrococcales</taxon>
        <taxon>Microbacteriaceae</taxon>
        <taxon>Microbacterium</taxon>
    </lineage>
</organism>
<evidence type="ECO:0000313" key="3">
    <source>
        <dbReference type="Proteomes" id="UP000576969"/>
    </source>
</evidence>
<dbReference type="SUPFAM" id="SSF53474">
    <property type="entry name" value="alpha/beta-Hydrolases"/>
    <property type="match status" value="1"/>
</dbReference>
<dbReference type="Gene3D" id="3.40.50.1820">
    <property type="entry name" value="alpha/beta hydrolase"/>
    <property type="match status" value="1"/>
</dbReference>
<comment type="caution">
    <text evidence="2">The sequence shown here is derived from an EMBL/GenBank/DDBJ whole genome shotgun (WGS) entry which is preliminary data.</text>
</comment>
<feature type="domain" description="AB hydrolase-1" evidence="1">
    <location>
        <begin position="40"/>
        <end position="273"/>
    </location>
</feature>
<name>A0A7Y9GQF3_9MICO</name>
<dbReference type="InterPro" id="IPR050266">
    <property type="entry name" value="AB_hydrolase_sf"/>
</dbReference>
<dbReference type="Proteomes" id="UP000576969">
    <property type="component" value="Unassembled WGS sequence"/>
</dbReference>
<dbReference type="Pfam" id="PF00561">
    <property type="entry name" value="Abhydrolase_1"/>
    <property type="match status" value="1"/>
</dbReference>
<dbReference type="GO" id="GO:0016020">
    <property type="term" value="C:membrane"/>
    <property type="evidence" value="ECO:0007669"/>
    <property type="project" value="TreeGrafter"/>
</dbReference>
<dbReference type="InterPro" id="IPR000073">
    <property type="entry name" value="AB_hydrolase_1"/>
</dbReference>
<gene>
    <name evidence="2" type="ORF">BJ991_001683</name>
</gene>
<dbReference type="PRINTS" id="PR00111">
    <property type="entry name" value="ABHYDROLASE"/>
</dbReference>
<protein>
    <submittedName>
        <fullName evidence="2">Pimeloyl-ACP methyl ester carboxylesterase</fullName>
    </submittedName>
</protein>
<dbReference type="RefSeq" id="WP_179489136.1">
    <property type="nucleotide sequence ID" value="NZ_JACCBV010000001.1"/>
</dbReference>
<dbReference type="PANTHER" id="PTHR43798:SF33">
    <property type="entry name" value="HYDROLASE, PUTATIVE (AFU_ORTHOLOGUE AFUA_2G14860)-RELATED"/>
    <property type="match status" value="1"/>
</dbReference>
<dbReference type="EMBL" id="JACCBV010000001">
    <property type="protein sequence ID" value="NYE19655.1"/>
    <property type="molecule type" value="Genomic_DNA"/>
</dbReference>